<dbReference type="EMBL" id="JAQOSO010000001">
    <property type="protein sequence ID" value="MDJ1172548.1"/>
    <property type="molecule type" value="Genomic_DNA"/>
</dbReference>
<reference evidence="1 2" key="1">
    <citation type="submission" date="2023-01" db="EMBL/GenBank/DDBJ databases">
        <title>Novel diversity within Roseofilum (Cyanobacteria; Desertifilaceae) from marine benthic mats with descriptions of four novel species.</title>
        <authorList>
            <person name="Wang Y."/>
            <person name="Berthold D.E."/>
            <person name="Hu J."/>
            <person name="Lefler F.W."/>
            <person name="Laughinghouse H.D. IV."/>
        </authorList>
    </citation>
    <scope>NUCLEOTIDE SEQUENCE [LARGE SCALE GENOMIC DNA]</scope>
    <source>
        <strain evidence="1 2">BLCC-M114</strain>
    </source>
</reference>
<proteinExistence type="predicted"/>
<evidence type="ECO:0008006" key="3">
    <source>
        <dbReference type="Google" id="ProtNLM"/>
    </source>
</evidence>
<comment type="caution">
    <text evidence="1">The sequence shown here is derived from an EMBL/GenBank/DDBJ whole genome shotgun (WGS) entry which is preliminary data.</text>
</comment>
<evidence type="ECO:0000313" key="2">
    <source>
        <dbReference type="Proteomes" id="UP001235849"/>
    </source>
</evidence>
<keyword evidence="2" id="KW-1185">Reference proteome</keyword>
<gene>
    <name evidence="1" type="ORF">PMG25_00400</name>
</gene>
<sequence>MNENNFIEVDGIRFETLVPKRVLTLPKKNLIQKLSDLGKHLLKPPLHPSPGYPVEIGIRITNNSDRPLYFTFNFVLFPELIKAETGEIVEVSGGWISLSGVKEPDLALTMPGESTSFFIDAKICWICGKNYGLSMVISGGEFVFEPLDLGWYQLRFRYQNQKGTKQLYDSIIKKTQVIEGFWIGQVLTPFVDIWFVNS</sequence>
<accession>A0ABT7B059</accession>
<evidence type="ECO:0000313" key="1">
    <source>
        <dbReference type="EMBL" id="MDJ1172548.1"/>
    </source>
</evidence>
<dbReference type="RefSeq" id="WP_283764936.1">
    <property type="nucleotide sequence ID" value="NZ_JAQOSO010000001.1"/>
</dbReference>
<organism evidence="1 2">
    <name type="scientific">Roseofilum capinflatum BLCC-M114</name>
    <dbReference type="NCBI Taxonomy" id="3022440"/>
    <lineage>
        <taxon>Bacteria</taxon>
        <taxon>Bacillati</taxon>
        <taxon>Cyanobacteriota</taxon>
        <taxon>Cyanophyceae</taxon>
        <taxon>Desertifilales</taxon>
        <taxon>Desertifilaceae</taxon>
        <taxon>Roseofilum</taxon>
        <taxon>Roseofilum capinflatum</taxon>
    </lineage>
</organism>
<dbReference type="Proteomes" id="UP001235849">
    <property type="component" value="Unassembled WGS sequence"/>
</dbReference>
<protein>
    <recommendedName>
        <fullName evidence="3">Wzt C-terminal domain-containing protein</fullName>
    </recommendedName>
</protein>
<name>A0ABT7B059_9CYAN</name>